<dbReference type="GO" id="GO:0010468">
    <property type="term" value="P:regulation of gene expression"/>
    <property type="evidence" value="ECO:0007669"/>
    <property type="project" value="UniProtKB-ARBA"/>
</dbReference>
<evidence type="ECO:0000256" key="3">
    <source>
        <dbReference type="ARBA" id="ARBA00022946"/>
    </source>
</evidence>
<dbReference type="InterPro" id="IPR055189">
    <property type="entry name" value="RM44_endonuclase"/>
</dbReference>
<dbReference type="Pfam" id="PF22935">
    <property type="entry name" value="RM44_endonuclase"/>
    <property type="match status" value="1"/>
</dbReference>
<evidence type="ECO:0000256" key="4">
    <source>
        <dbReference type="ARBA" id="ARBA00022980"/>
    </source>
</evidence>
<dbReference type="InterPro" id="IPR036389">
    <property type="entry name" value="RNase_III_sf"/>
</dbReference>
<protein>
    <recommendedName>
        <fullName evidence="8">Large ribosomal subunit protein mL44</fullName>
    </recommendedName>
</protein>
<organism evidence="12 13">
    <name type="scientific">Vanessa tameamea</name>
    <name type="common">Kamehameha butterfly</name>
    <dbReference type="NCBI Taxonomy" id="334116"/>
    <lineage>
        <taxon>Eukaryota</taxon>
        <taxon>Metazoa</taxon>
        <taxon>Ecdysozoa</taxon>
        <taxon>Arthropoda</taxon>
        <taxon>Hexapoda</taxon>
        <taxon>Insecta</taxon>
        <taxon>Pterygota</taxon>
        <taxon>Neoptera</taxon>
        <taxon>Endopterygota</taxon>
        <taxon>Lepidoptera</taxon>
        <taxon>Glossata</taxon>
        <taxon>Ditrysia</taxon>
        <taxon>Papilionoidea</taxon>
        <taxon>Nymphalidae</taxon>
        <taxon>Nymphalinae</taxon>
        <taxon>Vanessa</taxon>
    </lineage>
</organism>
<evidence type="ECO:0000256" key="2">
    <source>
        <dbReference type="ARBA" id="ARBA00022884"/>
    </source>
</evidence>
<evidence type="ECO:0000259" key="11">
    <source>
        <dbReference type="PROSITE" id="PS50142"/>
    </source>
</evidence>
<keyword evidence="6" id="KW-0687">Ribonucleoprotein</keyword>
<dbReference type="Pfam" id="PF22892">
    <property type="entry name" value="DSRM_MRPL44"/>
    <property type="match status" value="1"/>
</dbReference>
<dbReference type="RefSeq" id="XP_026489072.2">
    <property type="nucleotide sequence ID" value="XM_026633287.2"/>
</dbReference>
<evidence type="ECO:0000256" key="1">
    <source>
        <dbReference type="ARBA" id="ARBA00004173"/>
    </source>
</evidence>
<dbReference type="InterPro" id="IPR044444">
    <property type="entry name" value="Ribosomal_mL44_DSRM_metazoa"/>
</dbReference>
<comment type="similarity">
    <text evidence="7">Belongs to the ribonuclease III family. Mitochondrion-specific ribosomal protein mL44 subfamily.</text>
</comment>
<dbReference type="AlphaFoldDB" id="A0A8B8HXS4"/>
<evidence type="ECO:0000313" key="12">
    <source>
        <dbReference type="Proteomes" id="UP001652626"/>
    </source>
</evidence>
<keyword evidence="5" id="KW-0496">Mitochondrion</keyword>
<evidence type="ECO:0000256" key="7">
    <source>
        <dbReference type="ARBA" id="ARBA00024034"/>
    </source>
</evidence>
<keyword evidence="4" id="KW-0689">Ribosomal protein</keyword>
<dbReference type="OrthoDB" id="444135at2759"/>
<dbReference type="InterPro" id="IPR000999">
    <property type="entry name" value="RNase_III_dom"/>
</dbReference>
<keyword evidence="2 9" id="KW-0694">RNA-binding</keyword>
<feature type="domain" description="RNase III" evidence="11">
    <location>
        <begin position="61"/>
        <end position="195"/>
    </location>
</feature>
<dbReference type="Gene3D" id="3.30.160.20">
    <property type="match status" value="1"/>
</dbReference>
<dbReference type="GO" id="GO:0003725">
    <property type="term" value="F:double-stranded RNA binding"/>
    <property type="evidence" value="ECO:0007669"/>
    <property type="project" value="InterPro"/>
</dbReference>
<proteinExistence type="inferred from homology"/>
<dbReference type="InterPro" id="IPR014720">
    <property type="entry name" value="dsRBD_dom"/>
</dbReference>
<dbReference type="GeneID" id="113395644"/>
<keyword evidence="3" id="KW-0809">Transit peptide</keyword>
<dbReference type="CDD" id="cd19874">
    <property type="entry name" value="DSRM_MRPL44"/>
    <property type="match status" value="1"/>
</dbReference>
<dbReference type="GO" id="GO:0005840">
    <property type="term" value="C:ribosome"/>
    <property type="evidence" value="ECO:0007669"/>
    <property type="project" value="UniProtKB-KW"/>
</dbReference>
<evidence type="ECO:0000256" key="9">
    <source>
        <dbReference type="PROSITE-ProRule" id="PRU00266"/>
    </source>
</evidence>
<evidence type="ECO:0000256" key="6">
    <source>
        <dbReference type="ARBA" id="ARBA00023274"/>
    </source>
</evidence>
<evidence type="ECO:0000256" key="5">
    <source>
        <dbReference type="ARBA" id="ARBA00023128"/>
    </source>
</evidence>
<reference evidence="13" key="1">
    <citation type="submission" date="2025-08" db="UniProtKB">
        <authorList>
            <consortium name="RefSeq"/>
        </authorList>
    </citation>
    <scope>IDENTIFICATION</scope>
    <source>
        <tissue evidence="13">Whole body</tissue>
    </source>
</reference>
<dbReference type="GO" id="GO:0006396">
    <property type="term" value="P:RNA processing"/>
    <property type="evidence" value="ECO:0007669"/>
    <property type="project" value="InterPro"/>
</dbReference>
<dbReference type="Gene3D" id="1.10.1520.10">
    <property type="entry name" value="Ribonuclease III domain"/>
    <property type="match status" value="1"/>
</dbReference>
<dbReference type="OMA" id="ACYRVGL"/>
<dbReference type="GO" id="GO:0005739">
    <property type="term" value="C:mitochondrion"/>
    <property type="evidence" value="ECO:0007669"/>
    <property type="project" value="UniProtKB-SubCell"/>
</dbReference>
<gene>
    <name evidence="13" type="primary">LOC113395644</name>
</gene>
<name>A0A8B8HXS4_VANTA</name>
<dbReference type="GO" id="GO:0004525">
    <property type="term" value="F:ribonuclease III activity"/>
    <property type="evidence" value="ECO:0007669"/>
    <property type="project" value="InterPro"/>
</dbReference>
<dbReference type="GO" id="GO:1990904">
    <property type="term" value="C:ribonucleoprotein complex"/>
    <property type="evidence" value="ECO:0007669"/>
    <property type="project" value="UniProtKB-KW"/>
</dbReference>
<feature type="domain" description="DRBM" evidence="10">
    <location>
        <begin position="224"/>
        <end position="293"/>
    </location>
</feature>
<evidence type="ECO:0000313" key="13">
    <source>
        <dbReference type="RefSeq" id="XP_026489072.2"/>
    </source>
</evidence>
<accession>A0A8B8HXS4</accession>
<sequence>MAFVRRFTPLLAKTFLNIPINTQGRRIHRWVSPTLIELKYREKKQGGKVINPRNTFLEWNLEAELYAFGKRLNEEFDSDLLLQAFTDRSYVIKEEMKQKEMEFDLKMKDNRELVKEGEKFMEEYIQLYLEAVLPKFPVEGIVGIKNHLMSESVLANISLHLGTKDIILAAEYPVERQILANTFKALVGALLQSSGDEQSGHFVRDFVITQLQGQDVNDYWHIEDPWTMLTDLMSKTGSELEPRLIGEVGKNTLLACYRVGLYLDKKMLSSGFGETVATAKEMAAREALKKIFATEENMYPINFKLNGIPKSTSDLRYKISAN</sequence>
<dbReference type="Proteomes" id="UP001652626">
    <property type="component" value="Chromosome 21"/>
</dbReference>
<keyword evidence="12" id="KW-1185">Reference proteome</keyword>
<evidence type="ECO:0000259" key="10">
    <source>
        <dbReference type="PROSITE" id="PS50137"/>
    </source>
</evidence>
<evidence type="ECO:0000256" key="8">
    <source>
        <dbReference type="ARBA" id="ARBA00035187"/>
    </source>
</evidence>
<dbReference type="SMART" id="SM00535">
    <property type="entry name" value="RIBOc"/>
    <property type="match status" value="1"/>
</dbReference>
<dbReference type="PROSITE" id="PS50137">
    <property type="entry name" value="DS_RBD"/>
    <property type="match status" value="1"/>
</dbReference>
<dbReference type="SUPFAM" id="SSF54768">
    <property type="entry name" value="dsRNA-binding domain-like"/>
    <property type="match status" value="1"/>
</dbReference>
<dbReference type="SUPFAM" id="SSF69065">
    <property type="entry name" value="RNase III domain-like"/>
    <property type="match status" value="1"/>
</dbReference>
<dbReference type="PROSITE" id="PS50142">
    <property type="entry name" value="RNASE_3_2"/>
    <property type="match status" value="1"/>
</dbReference>
<comment type="subcellular location">
    <subcellularLocation>
        <location evidence="1">Mitochondrion</location>
    </subcellularLocation>
</comment>